<keyword evidence="1" id="KW-1133">Transmembrane helix</keyword>
<dbReference type="EMBL" id="HBUF01139588">
    <property type="protein sequence ID" value="CAG6646028.1"/>
    <property type="molecule type" value="Transcribed_RNA"/>
</dbReference>
<feature type="transmembrane region" description="Helical" evidence="1">
    <location>
        <begin position="42"/>
        <end position="59"/>
    </location>
</feature>
<organism evidence="2">
    <name type="scientific">Cacopsylla melanoneura</name>
    <dbReference type="NCBI Taxonomy" id="428564"/>
    <lineage>
        <taxon>Eukaryota</taxon>
        <taxon>Metazoa</taxon>
        <taxon>Ecdysozoa</taxon>
        <taxon>Arthropoda</taxon>
        <taxon>Hexapoda</taxon>
        <taxon>Insecta</taxon>
        <taxon>Pterygota</taxon>
        <taxon>Neoptera</taxon>
        <taxon>Paraneoptera</taxon>
        <taxon>Hemiptera</taxon>
        <taxon>Sternorrhyncha</taxon>
        <taxon>Psylloidea</taxon>
        <taxon>Psyllidae</taxon>
        <taxon>Psyllinae</taxon>
        <taxon>Cacopsylla</taxon>
    </lineage>
</organism>
<evidence type="ECO:0000256" key="1">
    <source>
        <dbReference type="SAM" id="Phobius"/>
    </source>
</evidence>
<accession>A0A8D8R7P4</accession>
<sequence>MVRVCVPVWVTVAWYGCSGCLQSGPFGRAEYVVGIVQASDSASQFFHSFIVLVFFLHFFQFLRVDVSSTGEVSEGGISRLLLLFLFFAHQGLFCFLCVGNVLGVDVLVLVWKHIDLVQFELMPVRLFEFQSFPILRIFLSLHFGHFFRCCQWVSSHFLKVGNLLRRAVLEVCHDGGHFLGVTTGE</sequence>
<evidence type="ECO:0000313" key="2">
    <source>
        <dbReference type="EMBL" id="CAG6646028.1"/>
    </source>
</evidence>
<feature type="transmembrane region" description="Helical" evidence="1">
    <location>
        <begin position="80"/>
        <end position="111"/>
    </location>
</feature>
<dbReference type="AlphaFoldDB" id="A0A8D8R7P4"/>
<protein>
    <submittedName>
        <fullName evidence="2">Uncharacterized protein</fullName>
    </submittedName>
</protein>
<dbReference type="PROSITE" id="PS51257">
    <property type="entry name" value="PROKAR_LIPOPROTEIN"/>
    <property type="match status" value="1"/>
</dbReference>
<keyword evidence="1" id="KW-0472">Membrane</keyword>
<proteinExistence type="predicted"/>
<reference evidence="2" key="1">
    <citation type="submission" date="2021-05" db="EMBL/GenBank/DDBJ databases">
        <authorList>
            <person name="Alioto T."/>
            <person name="Alioto T."/>
            <person name="Gomez Garrido J."/>
        </authorList>
    </citation>
    <scope>NUCLEOTIDE SEQUENCE</scope>
</reference>
<keyword evidence="1" id="KW-0812">Transmembrane</keyword>
<dbReference type="EMBL" id="HBUF01139587">
    <property type="protein sequence ID" value="CAG6646026.1"/>
    <property type="molecule type" value="Transcribed_RNA"/>
</dbReference>
<name>A0A8D8R7P4_9HEMI</name>